<dbReference type="RefSeq" id="WP_154797872.1">
    <property type="nucleotide sequence ID" value="NZ_CP052757.1"/>
</dbReference>
<dbReference type="Proteomes" id="UP000451354">
    <property type="component" value="Chromosome"/>
</dbReference>
<dbReference type="SUPFAM" id="SSF144083">
    <property type="entry name" value="Magnesium transport protein CorA, transmembrane region"/>
    <property type="match status" value="1"/>
</dbReference>
<evidence type="ECO:0000256" key="2">
    <source>
        <dbReference type="ARBA" id="ARBA00009765"/>
    </source>
</evidence>
<dbReference type="GO" id="GO:0015095">
    <property type="term" value="F:magnesium ion transmembrane transporter activity"/>
    <property type="evidence" value="ECO:0007669"/>
    <property type="project" value="TreeGrafter"/>
</dbReference>
<comment type="function">
    <text evidence="11">Mediates influx of magnesium ions. Alternates between open and closed states. Activated by low cytoplasmic Mg(2+) levels. Inactive when cytoplasmic Mg(2+) levels are high.</text>
</comment>
<gene>
    <name evidence="14" type="ORF">FIC82_005580</name>
</gene>
<keyword evidence="15" id="KW-1185">Reference proteome</keyword>
<sequence length="350" mass="38305">MTTTLPEAAGLTPARSVSTAYGSGTADRPLPAPARGGTDLRAHSTGSPRFDPRVLRSRWVQVAAGDPDAAARAVRHGVDFATAGGRVWETDAHVYLPVTATRRDGDRVVHERIVLALSPDVVVTAQPQRHYAVFDKAIARMRRTPWLIGSSYGVAYALLYALNEAADRVVAHASDLLEDMSDEIDEATRGVDARGREIGVSDMQDTITRMNRAEEIVSRAQESQLSLARAARHLRSEIADSDPVLAGLVETLVADVDGVKEHASFEHDKVRYLQQAIMTSLDVKQAQIVKVFTIITAVFLPPTLIASFYGMNFTHMPELDRPYGFTLTVLLTLVAAVIPLAYIKRRGWLR</sequence>
<dbReference type="Pfam" id="PF01544">
    <property type="entry name" value="CorA"/>
    <property type="match status" value="1"/>
</dbReference>
<protein>
    <submittedName>
        <fullName evidence="14">Magnesium transporter CorA</fullName>
    </submittedName>
</protein>
<dbReference type="GO" id="GO:0015087">
    <property type="term" value="F:cobalt ion transmembrane transporter activity"/>
    <property type="evidence" value="ECO:0007669"/>
    <property type="project" value="TreeGrafter"/>
</dbReference>
<evidence type="ECO:0000256" key="3">
    <source>
        <dbReference type="ARBA" id="ARBA00022448"/>
    </source>
</evidence>
<dbReference type="SUPFAM" id="SSF143865">
    <property type="entry name" value="CorA soluble domain-like"/>
    <property type="match status" value="1"/>
</dbReference>
<evidence type="ECO:0000313" key="14">
    <source>
        <dbReference type="EMBL" id="QJW35747.1"/>
    </source>
</evidence>
<dbReference type="OrthoDB" id="9803416at2"/>
<dbReference type="InterPro" id="IPR002523">
    <property type="entry name" value="MgTranspt_CorA/ZnTranspt_ZntB"/>
</dbReference>
<evidence type="ECO:0000256" key="10">
    <source>
        <dbReference type="ARBA" id="ARBA00034269"/>
    </source>
</evidence>
<evidence type="ECO:0000256" key="5">
    <source>
        <dbReference type="ARBA" id="ARBA00022692"/>
    </source>
</evidence>
<dbReference type="KEGG" id="cprt:FIC82_005580"/>
<keyword evidence="4" id="KW-1003">Cell membrane</keyword>
<keyword evidence="3" id="KW-0813">Transport</keyword>
<evidence type="ECO:0000256" key="8">
    <source>
        <dbReference type="ARBA" id="ARBA00023065"/>
    </source>
</evidence>
<feature type="transmembrane region" description="Helical" evidence="13">
    <location>
        <begin position="288"/>
        <end position="311"/>
    </location>
</feature>
<comment type="subcellular location">
    <subcellularLocation>
        <location evidence="1">Cell membrane</location>
        <topology evidence="1">Multi-pass membrane protein</topology>
    </subcellularLocation>
</comment>
<dbReference type="InterPro" id="IPR045861">
    <property type="entry name" value="CorA_cytoplasmic_dom"/>
</dbReference>
<comment type="catalytic activity">
    <reaction evidence="10">
        <text>Mg(2+)(in) = Mg(2+)(out)</text>
        <dbReference type="Rhea" id="RHEA:29827"/>
        <dbReference type="ChEBI" id="CHEBI:18420"/>
    </reaction>
</comment>
<reference evidence="15" key="1">
    <citation type="journal article" date="2022" name="Int. J. Syst. Evol. Microbiol.">
        <title>Cellulosimicrobium protaetiae sp. nov., isolated from the gut of the larva of Protaetia brevitarsis seulensis.</title>
        <authorList>
            <person name="Le Han H."/>
            <person name="Nguyen T.T.H."/>
            <person name="Li Z."/>
            <person name="Shin N.R."/>
            <person name="Kim S.G."/>
        </authorList>
    </citation>
    <scope>NUCLEOTIDE SEQUENCE [LARGE SCALE GENOMIC DNA]</scope>
    <source>
        <strain evidence="15">BI34</strain>
    </source>
</reference>
<keyword evidence="8" id="KW-0406">Ion transport</keyword>
<dbReference type="InterPro" id="IPR045863">
    <property type="entry name" value="CorA_TM1_TM2"/>
</dbReference>
<evidence type="ECO:0000256" key="9">
    <source>
        <dbReference type="ARBA" id="ARBA00023136"/>
    </source>
</evidence>
<evidence type="ECO:0000313" key="15">
    <source>
        <dbReference type="Proteomes" id="UP000451354"/>
    </source>
</evidence>
<dbReference type="FunFam" id="1.20.58.340:FF:000004">
    <property type="entry name" value="Magnesium transport protein CorA"/>
    <property type="match status" value="1"/>
</dbReference>
<dbReference type="InterPro" id="IPR050829">
    <property type="entry name" value="CorA_MIT"/>
</dbReference>
<evidence type="ECO:0000256" key="4">
    <source>
        <dbReference type="ARBA" id="ARBA00022475"/>
    </source>
</evidence>
<dbReference type="GO" id="GO:0005886">
    <property type="term" value="C:plasma membrane"/>
    <property type="evidence" value="ECO:0007669"/>
    <property type="project" value="UniProtKB-SubCell"/>
</dbReference>
<dbReference type="PANTHER" id="PTHR47685">
    <property type="entry name" value="MAGNESIUM TRANSPORT PROTEIN CORA"/>
    <property type="match status" value="1"/>
</dbReference>
<evidence type="ECO:0000256" key="6">
    <source>
        <dbReference type="ARBA" id="ARBA00022842"/>
    </source>
</evidence>
<dbReference type="AlphaFoldDB" id="A0A6M5UB76"/>
<keyword evidence="6" id="KW-0460">Magnesium</keyword>
<dbReference type="EMBL" id="CP052757">
    <property type="protein sequence ID" value="QJW35747.1"/>
    <property type="molecule type" value="Genomic_DNA"/>
</dbReference>
<organism evidence="14 15">
    <name type="scientific">Cellulosimicrobium protaetiae</name>
    <dbReference type="NCBI Taxonomy" id="2587808"/>
    <lineage>
        <taxon>Bacteria</taxon>
        <taxon>Bacillati</taxon>
        <taxon>Actinomycetota</taxon>
        <taxon>Actinomycetes</taxon>
        <taxon>Micrococcales</taxon>
        <taxon>Promicromonosporaceae</taxon>
        <taxon>Cellulosimicrobium</taxon>
    </lineage>
</organism>
<dbReference type="Gene3D" id="1.20.58.340">
    <property type="entry name" value="Magnesium transport protein CorA, transmembrane region"/>
    <property type="match status" value="1"/>
</dbReference>
<comment type="similarity">
    <text evidence="2">Belongs to the CorA metal ion transporter (MIT) (TC 1.A.35) family.</text>
</comment>
<feature type="transmembrane region" description="Helical" evidence="13">
    <location>
        <begin position="323"/>
        <end position="343"/>
    </location>
</feature>
<proteinExistence type="inferred from homology"/>
<keyword evidence="9 13" id="KW-0472">Membrane</keyword>
<evidence type="ECO:0000256" key="12">
    <source>
        <dbReference type="SAM" id="MobiDB-lite"/>
    </source>
</evidence>
<evidence type="ECO:0000256" key="13">
    <source>
        <dbReference type="SAM" id="Phobius"/>
    </source>
</evidence>
<name>A0A6M5UB76_9MICO</name>
<keyword evidence="5 13" id="KW-0812">Transmembrane</keyword>
<evidence type="ECO:0000256" key="11">
    <source>
        <dbReference type="ARBA" id="ARBA00045497"/>
    </source>
</evidence>
<evidence type="ECO:0000256" key="1">
    <source>
        <dbReference type="ARBA" id="ARBA00004651"/>
    </source>
</evidence>
<dbReference type="GO" id="GO:0015099">
    <property type="term" value="F:nickel cation transmembrane transporter activity"/>
    <property type="evidence" value="ECO:0007669"/>
    <property type="project" value="TreeGrafter"/>
</dbReference>
<evidence type="ECO:0000256" key="7">
    <source>
        <dbReference type="ARBA" id="ARBA00022989"/>
    </source>
</evidence>
<feature type="region of interest" description="Disordered" evidence="12">
    <location>
        <begin position="1"/>
        <end position="49"/>
    </location>
</feature>
<keyword evidence="7 13" id="KW-1133">Transmembrane helix</keyword>
<dbReference type="PANTHER" id="PTHR47685:SF1">
    <property type="entry name" value="MAGNESIUM TRANSPORT PROTEIN CORA"/>
    <property type="match status" value="1"/>
</dbReference>
<accession>A0A6M5UB76</accession>